<dbReference type="Pfam" id="PF00754">
    <property type="entry name" value="F5_F8_type_C"/>
    <property type="match status" value="1"/>
</dbReference>
<dbReference type="Proteomes" id="UP000270673">
    <property type="component" value="Chromosome"/>
</dbReference>
<dbReference type="RefSeq" id="WP_106481524.1">
    <property type="nucleotide sequence ID" value="NZ_CP032819.1"/>
</dbReference>
<dbReference type="OrthoDB" id="1096121at2"/>
<keyword evidence="3" id="KW-1185">Reference proteome</keyword>
<reference evidence="2 3" key="1">
    <citation type="submission" date="2018-10" db="EMBL/GenBank/DDBJ databases">
        <title>Butyricimonas faecalis sp. nov., isolated from human faeces and emended description of the genus Butyricimonas.</title>
        <authorList>
            <person name="Le Roy T."/>
            <person name="Van der Smissen P."/>
            <person name="Paquot A."/>
            <person name="Delzenne N."/>
            <person name="Muccioli G."/>
            <person name="Collet J.-F."/>
            <person name="Cani P.D."/>
        </authorList>
    </citation>
    <scope>NUCLEOTIDE SEQUENCE [LARGE SCALE GENOMIC DNA]</scope>
    <source>
        <strain evidence="2 3">H184</strain>
    </source>
</reference>
<dbReference type="SUPFAM" id="SSF49785">
    <property type="entry name" value="Galactose-binding domain-like"/>
    <property type="match status" value="1"/>
</dbReference>
<evidence type="ECO:0000259" key="1">
    <source>
        <dbReference type="PROSITE" id="PS50022"/>
    </source>
</evidence>
<dbReference type="PROSITE" id="PS51257">
    <property type="entry name" value="PROKAR_LIPOPROTEIN"/>
    <property type="match status" value="1"/>
</dbReference>
<protein>
    <recommendedName>
        <fullName evidence="1">F5/8 type C domain-containing protein</fullName>
    </recommendedName>
</protein>
<dbReference type="KEGG" id="buy:D8S85_17255"/>
<name>A0A3S9VX68_9BACT</name>
<evidence type="ECO:0000313" key="3">
    <source>
        <dbReference type="Proteomes" id="UP000270673"/>
    </source>
</evidence>
<dbReference type="Pfam" id="PF16389">
    <property type="entry name" value="DUF4998"/>
    <property type="match status" value="1"/>
</dbReference>
<dbReference type="Gene3D" id="2.60.120.260">
    <property type="entry name" value="Galactose-binding domain-like"/>
    <property type="match status" value="1"/>
</dbReference>
<dbReference type="InterPro" id="IPR008979">
    <property type="entry name" value="Galactose-bd-like_sf"/>
</dbReference>
<dbReference type="AlphaFoldDB" id="A0A3S9VX68"/>
<sequence length="552" mass="63298">MERKLYYIAWLFAALFVIGCEDLEDTYDEYAGDGMIRYVGKCSNVEVQPGWERLRVSWKNNLDATIKRVKISWQSEEDSEPFVRYIDRQANENNAGLMDTIYIENLKDVVYTVRVSSLSADSTESLVEEKYGRPYSESHEDLRSFTRGIINFYKLGDKLAVCLDESNENLKELILTYRDTRGNVQEWDIKDHMDDSLGMRSWTGIVPICRDYMFLLPEEEGVGIDFSQALTIKRRGLLAGCIDEIKFTDEVLDLNERVWSTAFSQLMLKNYGTNWENEVDRIETLELDYNMPVFQDLMYFPNLKKVILGKNRYMAGTYATSHASTTDEYVGLTTLQFLMDTREGFTVERYNKHYFGMDNMFYMDYIAFYQMLGKLKRNFSLTEMGASNLDNAPSVTPLNTEGWVVTCSDTVYNGYKAKGAAWLLDDDANTYFEPGQTLGASVIEVTFDMKSEQVVHGFKVMQYTRNDEGDQDYLLSSIKIEFSNDGYIWKLATNEDGAITIGNAPGEVTYINIPESKQEAVRYVRLSMGNQQVGTVSNSALCNLRLGSCMPY</sequence>
<organism evidence="2 3">
    <name type="scientific">Butyricimonas faecalis</name>
    <dbReference type="NCBI Taxonomy" id="2093856"/>
    <lineage>
        <taxon>Bacteria</taxon>
        <taxon>Pseudomonadati</taxon>
        <taxon>Bacteroidota</taxon>
        <taxon>Bacteroidia</taxon>
        <taxon>Bacteroidales</taxon>
        <taxon>Odoribacteraceae</taxon>
        <taxon>Butyricimonas</taxon>
    </lineage>
</organism>
<dbReference type="InterPro" id="IPR000421">
    <property type="entry name" value="FA58C"/>
</dbReference>
<feature type="domain" description="F5/8 type C" evidence="1">
    <location>
        <begin position="392"/>
        <end position="549"/>
    </location>
</feature>
<dbReference type="EMBL" id="CP032819">
    <property type="protein sequence ID" value="AZS31127.1"/>
    <property type="molecule type" value="Genomic_DNA"/>
</dbReference>
<accession>A0A3S9VX68</accession>
<gene>
    <name evidence="2" type="ORF">D8S85_17255</name>
</gene>
<evidence type="ECO:0000313" key="2">
    <source>
        <dbReference type="EMBL" id="AZS31127.1"/>
    </source>
</evidence>
<proteinExistence type="predicted"/>
<dbReference type="PROSITE" id="PS50022">
    <property type="entry name" value="FA58C_3"/>
    <property type="match status" value="1"/>
</dbReference>